<dbReference type="PANTHER" id="PTHR43646:SF3">
    <property type="entry name" value="SLR1566 PROTEIN"/>
    <property type="match status" value="1"/>
</dbReference>
<name>T1BU43_9ZZZZ</name>
<dbReference type="SUPFAM" id="SSF53448">
    <property type="entry name" value="Nucleotide-diphospho-sugar transferases"/>
    <property type="match status" value="1"/>
</dbReference>
<dbReference type="GO" id="GO:0016757">
    <property type="term" value="F:glycosyltransferase activity"/>
    <property type="evidence" value="ECO:0007669"/>
    <property type="project" value="UniProtKB-KW"/>
</dbReference>
<evidence type="ECO:0000256" key="2">
    <source>
        <dbReference type="ARBA" id="ARBA00004760"/>
    </source>
</evidence>
<evidence type="ECO:0000256" key="3">
    <source>
        <dbReference type="ARBA" id="ARBA00004991"/>
    </source>
</evidence>
<evidence type="ECO:0000256" key="8">
    <source>
        <dbReference type="ARBA" id="ARBA00023136"/>
    </source>
</evidence>
<evidence type="ECO:0000313" key="9">
    <source>
        <dbReference type="EMBL" id="EQD56694.1"/>
    </source>
</evidence>
<sequence>MVDDGSTDGTAETARAAAEAVGAGERLTVLSGAPLPPGWTGKLWAMSQGTQAAAAWQPDYLLFTDADIAHAPDGVAALVSQAVITGRDLVSVMVRLSSATWAERCLIPAFVFFFFKLYPPRWIAAADARTAGAAGGCMLVRPAALERAGGLAAI</sequence>
<dbReference type="AlphaFoldDB" id="T1BU43"/>
<evidence type="ECO:0000256" key="1">
    <source>
        <dbReference type="ARBA" id="ARBA00004141"/>
    </source>
</evidence>
<reference evidence="9" key="1">
    <citation type="submission" date="2013-08" db="EMBL/GenBank/DDBJ databases">
        <authorList>
            <person name="Mendez C."/>
            <person name="Richter M."/>
            <person name="Ferrer M."/>
            <person name="Sanchez J."/>
        </authorList>
    </citation>
    <scope>NUCLEOTIDE SEQUENCE</scope>
</reference>
<keyword evidence="8" id="KW-0472">Membrane</keyword>
<proteinExistence type="predicted"/>
<keyword evidence="6" id="KW-0812">Transmembrane</keyword>
<organism evidence="9">
    <name type="scientific">mine drainage metagenome</name>
    <dbReference type="NCBI Taxonomy" id="410659"/>
    <lineage>
        <taxon>unclassified sequences</taxon>
        <taxon>metagenomes</taxon>
        <taxon>ecological metagenomes</taxon>
    </lineage>
</organism>
<dbReference type="Pfam" id="PF13506">
    <property type="entry name" value="Glyco_transf_21"/>
    <property type="match status" value="1"/>
</dbReference>
<evidence type="ECO:0000256" key="6">
    <source>
        <dbReference type="ARBA" id="ARBA00022692"/>
    </source>
</evidence>
<dbReference type="InterPro" id="IPR025993">
    <property type="entry name" value="Ceramide_glucosylTrfase"/>
</dbReference>
<comment type="pathway">
    <text evidence="2">Lipid metabolism; sphingolipid metabolism.</text>
</comment>
<comment type="caution">
    <text evidence="9">The sequence shown here is derived from an EMBL/GenBank/DDBJ whole genome shotgun (WGS) entry which is preliminary data.</text>
</comment>
<keyword evidence="4" id="KW-0328">Glycosyltransferase</keyword>
<dbReference type="PANTHER" id="PTHR43646">
    <property type="entry name" value="GLYCOSYLTRANSFERASE"/>
    <property type="match status" value="1"/>
</dbReference>
<reference evidence="9" key="2">
    <citation type="journal article" date="2014" name="ISME J.">
        <title>Microbial stratification in low pH oxic and suboxic macroscopic growths along an acid mine drainage.</title>
        <authorList>
            <person name="Mendez-Garcia C."/>
            <person name="Mesa V."/>
            <person name="Sprenger R.R."/>
            <person name="Richter M."/>
            <person name="Diez M.S."/>
            <person name="Solano J."/>
            <person name="Bargiela R."/>
            <person name="Golyshina O.V."/>
            <person name="Manteca A."/>
            <person name="Ramos J.L."/>
            <person name="Gallego J.R."/>
            <person name="Llorente I."/>
            <person name="Martins Dos Santos V.A."/>
            <person name="Jensen O.N."/>
            <person name="Pelaez A.I."/>
            <person name="Sanchez J."/>
            <person name="Ferrer M."/>
        </authorList>
    </citation>
    <scope>NUCLEOTIDE SEQUENCE</scope>
</reference>
<accession>T1BU43</accession>
<dbReference type="EMBL" id="AUZX01008167">
    <property type="protein sequence ID" value="EQD56694.1"/>
    <property type="molecule type" value="Genomic_DNA"/>
</dbReference>
<evidence type="ECO:0000256" key="7">
    <source>
        <dbReference type="ARBA" id="ARBA00022989"/>
    </source>
</evidence>
<evidence type="ECO:0000256" key="5">
    <source>
        <dbReference type="ARBA" id="ARBA00022679"/>
    </source>
</evidence>
<comment type="subcellular location">
    <subcellularLocation>
        <location evidence="1">Membrane</location>
        <topology evidence="1">Multi-pass membrane protein</topology>
    </subcellularLocation>
</comment>
<comment type="pathway">
    <text evidence="3">Sphingolipid metabolism.</text>
</comment>
<dbReference type="Gene3D" id="3.90.550.10">
    <property type="entry name" value="Spore Coat Polysaccharide Biosynthesis Protein SpsA, Chain A"/>
    <property type="match status" value="1"/>
</dbReference>
<evidence type="ECO:0000256" key="4">
    <source>
        <dbReference type="ARBA" id="ARBA00022676"/>
    </source>
</evidence>
<protein>
    <submittedName>
        <fullName evidence="9">Hopene-associated glycosyltransferase HpnB</fullName>
    </submittedName>
</protein>
<gene>
    <name evidence="9" type="ORF">B1A_11419</name>
</gene>
<feature type="non-terminal residue" evidence="9">
    <location>
        <position position="154"/>
    </location>
</feature>
<keyword evidence="5 9" id="KW-0808">Transferase</keyword>
<dbReference type="GO" id="GO:0016020">
    <property type="term" value="C:membrane"/>
    <property type="evidence" value="ECO:0007669"/>
    <property type="project" value="UniProtKB-SubCell"/>
</dbReference>
<keyword evidence="7" id="KW-1133">Transmembrane helix</keyword>
<dbReference type="InterPro" id="IPR029044">
    <property type="entry name" value="Nucleotide-diphossugar_trans"/>
</dbReference>